<evidence type="ECO:0000256" key="1">
    <source>
        <dbReference type="ARBA" id="ARBA00004514"/>
    </source>
</evidence>
<reference evidence="5" key="2">
    <citation type="submission" date="2025-08" db="UniProtKB">
        <authorList>
            <consortium name="Ensembl"/>
        </authorList>
    </citation>
    <scope>IDENTIFICATION</scope>
    <source>
        <strain evidence="5">Hd-rR</strain>
    </source>
</reference>
<gene>
    <name evidence="5" type="primary">NDRG4</name>
    <name evidence="5" type="synonym">ndrg4</name>
</gene>
<reference evidence="5 6" key="1">
    <citation type="journal article" date="2007" name="Nature">
        <title>The medaka draft genome and insights into vertebrate genome evolution.</title>
        <authorList>
            <person name="Kasahara M."/>
            <person name="Naruse K."/>
            <person name="Sasaki S."/>
            <person name="Nakatani Y."/>
            <person name="Qu W."/>
            <person name="Ahsan B."/>
            <person name="Yamada T."/>
            <person name="Nagayasu Y."/>
            <person name="Doi K."/>
            <person name="Kasai Y."/>
            <person name="Jindo T."/>
            <person name="Kobayashi D."/>
            <person name="Shimada A."/>
            <person name="Toyoda A."/>
            <person name="Kuroki Y."/>
            <person name="Fujiyama A."/>
            <person name="Sasaki T."/>
            <person name="Shimizu A."/>
            <person name="Asakawa S."/>
            <person name="Shimizu N."/>
            <person name="Hashimoto S."/>
            <person name="Yang J."/>
            <person name="Lee Y."/>
            <person name="Matsushima K."/>
            <person name="Sugano S."/>
            <person name="Sakaizumi M."/>
            <person name="Narita T."/>
            <person name="Ohishi K."/>
            <person name="Haga S."/>
            <person name="Ohta F."/>
            <person name="Nomoto H."/>
            <person name="Nogata K."/>
            <person name="Morishita T."/>
            <person name="Endo T."/>
            <person name="Shin-I T."/>
            <person name="Takeda H."/>
            <person name="Morishita S."/>
            <person name="Kohara Y."/>
        </authorList>
    </citation>
    <scope>NUCLEOTIDE SEQUENCE [LARGE SCALE GENOMIC DNA]</scope>
    <source>
        <strain evidence="5 6">Hd-rR</strain>
    </source>
</reference>
<reference evidence="5" key="3">
    <citation type="submission" date="2025-09" db="UniProtKB">
        <authorList>
            <consortium name="Ensembl"/>
        </authorList>
    </citation>
    <scope>IDENTIFICATION</scope>
    <source>
        <strain evidence="5">Hd-rR</strain>
    </source>
</reference>
<sequence length="554" mass="60342">MVRNALSNLTLRNALHSVHMQGRPQDTVTPTGCEGVAHLQLVTEPLRTGAARGAAAGCLSRFHVITASPDPDLLYQGWIHISVSSALTQTDICTLSGLSLCCELHCAASLVRPRALCLSPGRGGRQSQISRFVHCHHRHTHTLIQAATGRRQTRLSRAVSNSEQHNRLLSRMAGKEQQITEEKPLLPEKTGVDSETETCDELMPPGDWKEHDVETAYGTLHVVIRGAPKGNKPAILTYHDVGLNHKLCFNPFFHNEDMQEITKHFVVCHVDAPGQQVGAPQFPQGYQYPTMDQLAGMLPTVVEHFGFKSIVGIGVGAGAFVLAKFALIFPDLVEGLVLLNIDPNGKGWIDWAASKISGLTSTIPDIVLPHLFSQEELVSNTELVQSYRQQINNNVNHFNLQLFWNLYNSRRDLEMNRSGSTLNSKTLKCPVMLVVGDNAPAEEGVVECNSKLDPTNTTFLKMADSGGLPQLTQPGKLTEAFKYFLQGMGYIAYVKDRRLSGGPVPSASMTRLARSRTASLTSAGSTDGTRSRACTNSDSAEGVGAVTQTMEVSC</sequence>
<protein>
    <submittedName>
        <fullName evidence="5">NDRG family member 4</fullName>
    </submittedName>
</protein>
<evidence type="ECO:0000256" key="3">
    <source>
        <dbReference type="ARBA" id="ARBA00022490"/>
    </source>
</evidence>
<keyword evidence="6" id="KW-1185">Reference proteome</keyword>
<evidence type="ECO:0000313" key="6">
    <source>
        <dbReference type="Proteomes" id="UP000001038"/>
    </source>
</evidence>
<evidence type="ECO:0000256" key="2">
    <source>
        <dbReference type="ARBA" id="ARBA00005598"/>
    </source>
</evidence>
<dbReference type="GO" id="GO:0016020">
    <property type="term" value="C:membrane"/>
    <property type="evidence" value="ECO:0007669"/>
    <property type="project" value="UniProtKB-ARBA"/>
</dbReference>
<keyword evidence="3" id="KW-0963">Cytoplasm</keyword>
<evidence type="ECO:0000313" key="5">
    <source>
        <dbReference type="Ensembl" id="ENSORLP00000037437.1"/>
    </source>
</evidence>
<dbReference type="PANTHER" id="PTHR11034">
    <property type="entry name" value="N-MYC DOWNSTREAM REGULATED"/>
    <property type="match status" value="1"/>
</dbReference>
<proteinExistence type="inferred from homology"/>
<feature type="compositionally biased region" description="Polar residues" evidence="4">
    <location>
        <begin position="516"/>
        <end position="539"/>
    </location>
</feature>
<dbReference type="FunFam" id="3.40.50.1820:FF:000009">
    <property type="entry name" value="NDRG family member 4"/>
    <property type="match status" value="1"/>
</dbReference>
<dbReference type="Proteomes" id="UP000001038">
    <property type="component" value="Chromosome 6"/>
</dbReference>
<dbReference type="Pfam" id="PF03096">
    <property type="entry name" value="Ndr"/>
    <property type="match status" value="1"/>
</dbReference>
<dbReference type="Gene3D" id="3.40.50.1820">
    <property type="entry name" value="alpha/beta hydrolase"/>
    <property type="match status" value="1"/>
</dbReference>
<dbReference type="Bgee" id="ENSORLG00000028364">
    <property type="expression patterns" value="Expressed in brain and 13 other cell types or tissues"/>
</dbReference>
<dbReference type="Ensembl" id="ENSORLT00000035287.1">
    <property type="protein sequence ID" value="ENSORLP00000037437.1"/>
    <property type="gene ID" value="ENSORLG00000028364.1"/>
</dbReference>
<accession>A0A3B3I0R5</accession>
<dbReference type="InterPro" id="IPR029058">
    <property type="entry name" value="AB_hydrolase_fold"/>
</dbReference>
<dbReference type="SUPFAM" id="SSF53474">
    <property type="entry name" value="alpha/beta-Hydrolases"/>
    <property type="match status" value="1"/>
</dbReference>
<dbReference type="InterPro" id="IPR004142">
    <property type="entry name" value="NDRG"/>
</dbReference>
<comment type="subcellular location">
    <subcellularLocation>
        <location evidence="1">Cytoplasm</location>
        <location evidence="1">Cytosol</location>
    </subcellularLocation>
</comment>
<dbReference type="GeneTree" id="ENSGT00950000182872"/>
<dbReference type="GO" id="GO:0005829">
    <property type="term" value="C:cytosol"/>
    <property type="evidence" value="ECO:0007669"/>
    <property type="project" value="UniProtKB-SubCell"/>
</dbReference>
<feature type="region of interest" description="Disordered" evidence="4">
    <location>
        <begin position="503"/>
        <end position="542"/>
    </location>
</feature>
<organism evidence="5 6">
    <name type="scientific">Oryzias latipes</name>
    <name type="common">Japanese rice fish</name>
    <name type="synonym">Japanese killifish</name>
    <dbReference type="NCBI Taxonomy" id="8090"/>
    <lineage>
        <taxon>Eukaryota</taxon>
        <taxon>Metazoa</taxon>
        <taxon>Chordata</taxon>
        <taxon>Craniata</taxon>
        <taxon>Vertebrata</taxon>
        <taxon>Euteleostomi</taxon>
        <taxon>Actinopterygii</taxon>
        <taxon>Neopterygii</taxon>
        <taxon>Teleostei</taxon>
        <taxon>Neoteleostei</taxon>
        <taxon>Acanthomorphata</taxon>
        <taxon>Ovalentaria</taxon>
        <taxon>Atherinomorphae</taxon>
        <taxon>Beloniformes</taxon>
        <taxon>Adrianichthyidae</taxon>
        <taxon>Oryziinae</taxon>
        <taxon>Oryzias</taxon>
    </lineage>
</organism>
<comment type="similarity">
    <text evidence="2">Belongs to the NDRG family.</text>
</comment>
<name>A0A3B3I0R5_ORYLA</name>
<dbReference type="AlphaFoldDB" id="A0A3B3I0R5"/>
<evidence type="ECO:0000256" key="4">
    <source>
        <dbReference type="SAM" id="MobiDB-lite"/>
    </source>
</evidence>